<dbReference type="AlphaFoldDB" id="A0A9P6HNE4"/>
<reference evidence="2" key="1">
    <citation type="journal article" date="2020" name="Nat. Commun.">
        <title>Large-scale genome sequencing of mycorrhizal fungi provides insights into the early evolution of symbiotic traits.</title>
        <authorList>
            <person name="Miyauchi S."/>
            <person name="Kiss E."/>
            <person name="Kuo A."/>
            <person name="Drula E."/>
            <person name="Kohler A."/>
            <person name="Sanchez-Garcia M."/>
            <person name="Morin E."/>
            <person name="Andreopoulos B."/>
            <person name="Barry K.W."/>
            <person name="Bonito G."/>
            <person name="Buee M."/>
            <person name="Carver A."/>
            <person name="Chen C."/>
            <person name="Cichocki N."/>
            <person name="Clum A."/>
            <person name="Culley D."/>
            <person name="Crous P.W."/>
            <person name="Fauchery L."/>
            <person name="Girlanda M."/>
            <person name="Hayes R.D."/>
            <person name="Keri Z."/>
            <person name="LaButti K."/>
            <person name="Lipzen A."/>
            <person name="Lombard V."/>
            <person name="Magnuson J."/>
            <person name="Maillard F."/>
            <person name="Murat C."/>
            <person name="Nolan M."/>
            <person name="Ohm R.A."/>
            <person name="Pangilinan J."/>
            <person name="Pereira M.F."/>
            <person name="Perotto S."/>
            <person name="Peter M."/>
            <person name="Pfister S."/>
            <person name="Riley R."/>
            <person name="Sitrit Y."/>
            <person name="Stielow J.B."/>
            <person name="Szollosi G."/>
            <person name="Zifcakova L."/>
            <person name="Stursova M."/>
            <person name="Spatafora J.W."/>
            <person name="Tedersoo L."/>
            <person name="Vaario L.M."/>
            <person name="Yamada A."/>
            <person name="Yan M."/>
            <person name="Wang P."/>
            <person name="Xu J."/>
            <person name="Bruns T."/>
            <person name="Baldrian P."/>
            <person name="Vilgalys R."/>
            <person name="Dunand C."/>
            <person name="Henrissat B."/>
            <person name="Grigoriev I.V."/>
            <person name="Hibbett D."/>
            <person name="Nagy L.G."/>
            <person name="Martin F.M."/>
        </authorList>
    </citation>
    <scope>NUCLEOTIDE SEQUENCE</scope>
    <source>
        <strain evidence="2">UH-Tt-Lm1</strain>
    </source>
</reference>
<organism evidence="2 3">
    <name type="scientific">Thelephora terrestris</name>
    <dbReference type="NCBI Taxonomy" id="56493"/>
    <lineage>
        <taxon>Eukaryota</taxon>
        <taxon>Fungi</taxon>
        <taxon>Dikarya</taxon>
        <taxon>Basidiomycota</taxon>
        <taxon>Agaricomycotina</taxon>
        <taxon>Agaricomycetes</taxon>
        <taxon>Thelephorales</taxon>
        <taxon>Thelephoraceae</taxon>
        <taxon>Thelephora</taxon>
    </lineage>
</organism>
<feature type="compositionally biased region" description="Pro residues" evidence="1">
    <location>
        <begin position="456"/>
        <end position="469"/>
    </location>
</feature>
<sequence>MVTRGKNKSAHPGIPDMSPAQLLAAGLSHASSTPRRPKQPTKAQEIAALKEELRSIKELVALNRSDQESLEAGGDTEPATDTEEAVIVGTKRKAKGSIGSTAKLKRSRAINPFESSSVVHPRATGLFDDWRLRMQSPHGTTPLQSMSPLSAATSTSPASVLSRNSFNFEENLLPTFALPKNNGKGPRVYPGIKDLPGHFQDFRNTFIRFVIRQVANSKSPWVNPDVDALQILYDLAYPAFPAQIRHNDAAFHPTISALGVLRNHLASAAITAVQRHLVTVFRKKKLDTIEARAKYIADLFKSKHDHPIIWREYSEGNIKNHPEIGGYKTTRRGVFQSDPILETLRVYYSSSGIMESSPLEDPGVGSRPIGVLALATTAVKRAYLMHETGDFILSGQQFNADDWDPSTVTFMGHIVKDLSEKQWNSIFISLATFSTRVLKEEATRNGASEESDEHVPLPPSDPPSPAHDD</sequence>
<evidence type="ECO:0000313" key="2">
    <source>
        <dbReference type="EMBL" id="KAF9791267.1"/>
    </source>
</evidence>
<keyword evidence="3" id="KW-1185">Reference proteome</keyword>
<evidence type="ECO:0000313" key="3">
    <source>
        <dbReference type="Proteomes" id="UP000736335"/>
    </source>
</evidence>
<gene>
    <name evidence="2" type="ORF">BJ322DRAFT_1104926</name>
</gene>
<dbReference type="EMBL" id="WIUZ02000002">
    <property type="protein sequence ID" value="KAF9791267.1"/>
    <property type="molecule type" value="Genomic_DNA"/>
</dbReference>
<proteinExistence type="predicted"/>
<name>A0A9P6HNE4_9AGAM</name>
<dbReference type="Proteomes" id="UP000736335">
    <property type="component" value="Unassembled WGS sequence"/>
</dbReference>
<evidence type="ECO:0000256" key="1">
    <source>
        <dbReference type="SAM" id="MobiDB-lite"/>
    </source>
</evidence>
<feature type="region of interest" description="Disordered" evidence="1">
    <location>
        <begin position="440"/>
        <end position="469"/>
    </location>
</feature>
<reference evidence="2" key="2">
    <citation type="submission" date="2020-11" db="EMBL/GenBank/DDBJ databases">
        <authorList>
            <consortium name="DOE Joint Genome Institute"/>
            <person name="Kuo A."/>
            <person name="Miyauchi S."/>
            <person name="Kiss E."/>
            <person name="Drula E."/>
            <person name="Kohler A."/>
            <person name="Sanchez-Garcia M."/>
            <person name="Andreopoulos B."/>
            <person name="Barry K.W."/>
            <person name="Bonito G."/>
            <person name="Buee M."/>
            <person name="Carver A."/>
            <person name="Chen C."/>
            <person name="Cichocki N."/>
            <person name="Clum A."/>
            <person name="Culley D."/>
            <person name="Crous P.W."/>
            <person name="Fauchery L."/>
            <person name="Girlanda M."/>
            <person name="Hayes R."/>
            <person name="Keri Z."/>
            <person name="Labutti K."/>
            <person name="Lipzen A."/>
            <person name="Lombard V."/>
            <person name="Magnuson J."/>
            <person name="Maillard F."/>
            <person name="Morin E."/>
            <person name="Murat C."/>
            <person name="Nolan M."/>
            <person name="Ohm R."/>
            <person name="Pangilinan J."/>
            <person name="Pereira M."/>
            <person name="Perotto S."/>
            <person name="Peter M."/>
            <person name="Riley R."/>
            <person name="Sitrit Y."/>
            <person name="Stielow B."/>
            <person name="Szollosi G."/>
            <person name="Zifcakova L."/>
            <person name="Stursova M."/>
            <person name="Spatafora J.W."/>
            <person name="Tedersoo L."/>
            <person name="Vaario L.-M."/>
            <person name="Yamada A."/>
            <person name="Yan M."/>
            <person name="Wang P."/>
            <person name="Xu J."/>
            <person name="Bruns T."/>
            <person name="Baldrian P."/>
            <person name="Vilgalys R."/>
            <person name="Henrissat B."/>
            <person name="Grigoriev I.V."/>
            <person name="Hibbett D."/>
            <person name="Nagy L.G."/>
            <person name="Martin F.M."/>
        </authorList>
    </citation>
    <scope>NUCLEOTIDE SEQUENCE</scope>
    <source>
        <strain evidence="2">UH-Tt-Lm1</strain>
    </source>
</reference>
<comment type="caution">
    <text evidence="2">The sequence shown here is derived from an EMBL/GenBank/DDBJ whole genome shotgun (WGS) entry which is preliminary data.</text>
</comment>
<feature type="region of interest" description="Disordered" evidence="1">
    <location>
        <begin position="1"/>
        <end position="43"/>
    </location>
</feature>
<protein>
    <submittedName>
        <fullName evidence="2">Uncharacterized protein</fullName>
    </submittedName>
</protein>
<accession>A0A9P6HNE4</accession>